<dbReference type="PANTHER" id="PTHR12980">
    <property type="entry name" value="UBIQUINOL-CYTOCHROME C REDUCTASE COMPLEX, SUBUNIT X"/>
    <property type="match status" value="1"/>
</dbReference>
<dbReference type="eggNOG" id="KOG3494">
    <property type="taxonomic scope" value="Eukaryota"/>
</dbReference>
<sequence>MTNSAGGTGFSKLVDLERQQHQEAFTAPTSQYPHISAVIRFKMVSASRGIYKQVAPPHHSTLFRKNYTFLGVVFAGAFAFEMGFDNGMDKIWDSLNKGRQWKDIRAKYVQAADDDDE</sequence>
<keyword evidence="8" id="KW-1133">Transmembrane helix</keyword>
<keyword evidence="9" id="KW-0496">Mitochondrion</keyword>
<dbReference type="GeneID" id="19461155"/>
<evidence type="ECO:0000256" key="5">
    <source>
        <dbReference type="ARBA" id="ARBA00022692"/>
    </source>
</evidence>
<dbReference type="HOGENOM" id="CLU_2085063_0_0_1"/>
<dbReference type="OrthoDB" id="44067at2759"/>
<keyword evidence="10" id="KW-0472">Membrane</keyword>
<keyword evidence="6" id="KW-0999">Mitochondrion inner membrane</keyword>
<dbReference type="AlphaFoldDB" id="S3CKB1"/>
<proteinExistence type="inferred from homology"/>
<dbReference type="STRING" id="1116229.S3CKB1"/>
<dbReference type="FunFam" id="1.20.5.260:FF:000001">
    <property type="entry name" value="Cytochrome b-c1 complex subunit 9"/>
    <property type="match status" value="1"/>
</dbReference>
<dbReference type="PANTHER" id="PTHR12980:SF0">
    <property type="entry name" value="CYTOCHROME B-C1 COMPLEX SUBUNIT 9"/>
    <property type="match status" value="1"/>
</dbReference>
<evidence type="ECO:0000313" key="13">
    <source>
        <dbReference type="Proteomes" id="UP000016922"/>
    </source>
</evidence>
<dbReference type="EMBL" id="KE145371">
    <property type="protein sequence ID" value="EPE26185.1"/>
    <property type="molecule type" value="Genomic_DNA"/>
</dbReference>
<keyword evidence="13" id="KW-1185">Reference proteome</keyword>
<keyword evidence="3" id="KW-0813">Transport</keyword>
<evidence type="ECO:0000256" key="10">
    <source>
        <dbReference type="ARBA" id="ARBA00023136"/>
    </source>
</evidence>
<keyword evidence="4" id="KW-0679">Respiratory chain</keyword>
<evidence type="ECO:0000256" key="4">
    <source>
        <dbReference type="ARBA" id="ARBA00022660"/>
    </source>
</evidence>
<keyword evidence="7" id="KW-0249">Electron transport</keyword>
<reference evidence="12 13" key="1">
    <citation type="journal article" date="2013" name="BMC Genomics">
        <title>Genomics-driven discovery of the pneumocandin biosynthetic gene cluster in the fungus Glarea lozoyensis.</title>
        <authorList>
            <person name="Chen L."/>
            <person name="Yue Q."/>
            <person name="Zhang X."/>
            <person name="Xiang M."/>
            <person name="Wang C."/>
            <person name="Li S."/>
            <person name="Che Y."/>
            <person name="Ortiz-Lopez F.J."/>
            <person name="Bills G.F."/>
            <person name="Liu X."/>
            <person name="An Z."/>
        </authorList>
    </citation>
    <scope>NUCLEOTIDE SEQUENCE [LARGE SCALE GENOMIC DNA]</scope>
    <source>
        <strain evidence="13">ATCC 20868 / MF5171</strain>
    </source>
</reference>
<dbReference type="SUPFAM" id="SSF81514">
    <property type="entry name" value="Subunit X (non-heme 7 kDa protein) of cytochrome bc1 complex (Ubiquinol-cytochrome c reductase)"/>
    <property type="match status" value="1"/>
</dbReference>
<evidence type="ECO:0000256" key="6">
    <source>
        <dbReference type="ARBA" id="ARBA00022792"/>
    </source>
</evidence>
<accession>S3CKB1</accession>
<evidence type="ECO:0000256" key="9">
    <source>
        <dbReference type="ARBA" id="ARBA00023128"/>
    </source>
</evidence>
<comment type="similarity">
    <text evidence="2">Belongs to the UQCR10/QCR9 family.</text>
</comment>
<evidence type="ECO:0000313" key="12">
    <source>
        <dbReference type="EMBL" id="EPE26185.1"/>
    </source>
</evidence>
<dbReference type="Proteomes" id="UP000016922">
    <property type="component" value="Unassembled WGS sequence"/>
</dbReference>
<organism evidence="12 13">
    <name type="scientific">Glarea lozoyensis (strain ATCC 20868 / MF5171)</name>
    <dbReference type="NCBI Taxonomy" id="1116229"/>
    <lineage>
        <taxon>Eukaryota</taxon>
        <taxon>Fungi</taxon>
        <taxon>Dikarya</taxon>
        <taxon>Ascomycota</taxon>
        <taxon>Pezizomycotina</taxon>
        <taxon>Leotiomycetes</taxon>
        <taxon>Helotiales</taxon>
        <taxon>Helotiaceae</taxon>
        <taxon>Glarea</taxon>
    </lineage>
</organism>
<evidence type="ECO:0000256" key="2">
    <source>
        <dbReference type="ARBA" id="ARBA00007856"/>
    </source>
</evidence>
<gene>
    <name evidence="12" type="ORF">GLAREA_02097</name>
</gene>
<dbReference type="GO" id="GO:0045275">
    <property type="term" value="C:respiratory chain complex III"/>
    <property type="evidence" value="ECO:0007669"/>
    <property type="project" value="InterPro"/>
</dbReference>
<dbReference type="Gene3D" id="1.20.5.260">
    <property type="entry name" value="Cytochrome b-c1 complex subunit 9"/>
    <property type="match status" value="1"/>
</dbReference>
<dbReference type="InterPro" id="IPR008027">
    <property type="entry name" value="QCR9"/>
</dbReference>
<dbReference type="GO" id="GO:0005743">
    <property type="term" value="C:mitochondrial inner membrane"/>
    <property type="evidence" value="ECO:0007669"/>
    <property type="project" value="UniProtKB-SubCell"/>
</dbReference>
<dbReference type="InterPro" id="IPR036656">
    <property type="entry name" value="QCR9_sf"/>
</dbReference>
<evidence type="ECO:0000256" key="7">
    <source>
        <dbReference type="ARBA" id="ARBA00022982"/>
    </source>
</evidence>
<evidence type="ECO:0000256" key="1">
    <source>
        <dbReference type="ARBA" id="ARBA00004434"/>
    </source>
</evidence>
<keyword evidence="5" id="KW-0812">Transmembrane</keyword>
<dbReference type="RefSeq" id="XP_008087504.1">
    <property type="nucleotide sequence ID" value="XM_008089313.1"/>
</dbReference>
<evidence type="ECO:0000256" key="11">
    <source>
        <dbReference type="ARBA" id="ARBA00044247"/>
    </source>
</evidence>
<name>S3CKB1_GLAL2</name>
<dbReference type="Pfam" id="PF05365">
    <property type="entry name" value="UCR_UQCRX_QCR9"/>
    <property type="match status" value="1"/>
</dbReference>
<evidence type="ECO:0000256" key="8">
    <source>
        <dbReference type="ARBA" id="ARBA00022989"/>
    </source>
</evidence>
<protein>
    <recommendedName>
        <fullName evidence="11">Complex III subunit 9</fullName>
    </recommendedName>
</protein>
<comment type="subcellular location">
    <subcellularLocation>
        <location evidence="1">Mitochondrion inner membrane</location>
        <topology evidence="1">Single-pass membrane protein</topology>
    </subcellularLocation>
</comment>
<dbReference type="KEGG" id="glz:GLAREA_02097"/>
<evidence type="ECO:0000256" key="3">
    <source>
        <dbReference type="ARBA" id="ARBA00022448"/>
    </source>
</evidence>
<dbReference type="GO" id="GO:0006122">
    <property type="term" value="P:mitochondrial electron transport, ubiquinol to cytochrome c"/>
    <property type="evidence" value="ECO:0007669"/>
    <property type="project" value="InterPro"/>
</dbReference>